<name>A0A818P775_9BILA</name>
<evidence type="ECO:0000256" key="2">
    <source>
        <dbReference type="ARBA" id="ARBA00005982"/>
    </source>
</evidence>
<evidence type="ECO:0000313" key="9">
    <source>
        <dbReference type="Proteomes" id="UP000663872"/>
    </source>
</evidence>
<comment type="caution">
    <text evidence="8">The sequence shown here is derived from an EMBL/GenBank/DDBJ whole genome shotgun (WGS) entry which is preliminary data.</text>
</comment>
<evidence type="ECO:0000256" key="4">
    <source>
        <dbReference type="ARBA" id="ARBA00022856"/>
    </source>
</evidence>
<organism evidence="8 9">
    <name type="scientific">Rotaria socialis</name>
    <dbReference type="NCBI Taxonomy" id="392032"/>
    <lineage>
        <taxon>Eukaryota</taxon>
        <taxon>Metazoa</taxon>
        <taxon>Spiralia</taxon>
        <taxon>Gnathifera</taxon>
        <taxon>Rotifera</taxon>
        <taxon>Eurotatoria</taxon>
        <taxon>Bdelloidea</taxon>
        <taxon>Philodinida</taxon>
        <taxon>Philodinidae</taxon>
        <taxon>Rotaria</taxon>
    </lineage>
</organism>
<sequence>MAADTAIAELCPLVFHPKHIPIKIDNRTKTQKALSVWFILVTVGFERLAFYSLAGNLVLFLTSESIRWTSFNSINASLIFYGTSYISAIAFSWISDAKLGRAKTIIIGFCLYLVGYLFIPLFSKVEIFEKLCGTLPTYMEESTSYSEETCSSLITAALVISAIGVGAVQANMAIFGAEQIQGEKSTTRYFYKYYIAVNTGCFLAFGIIAYVQQNKSYFIGYTISTILLAVTFVIFVAGYRCYIHIKPYDSVITNCFPILINAFQTKWKHQRCAREKFNQRKAAKPSTYSSDDENENHDYLMSDTNEQQISFFDYAKADHNGRYPDRIVDDVKSLRPIIAMFLLLIPYWLIYVQSDTTFILQGVHMKIPAFQSNINRMPIVWLSLTDQVIIILVIFILNTCIYERLHLNNRLFSIKARMVIGLIAATVSMCITGTVEIFRQRRCDSSFQQTIGDTTYNVADMSIFYQFPQYISIGLSEVFTSVASLEFAYLAAPQSAQSLVMSLRFCSAGISSFLGSGYIKIYENIYENFTVTNLECADSQNSELFYVYFFVLAGIQALLHLKETYKQLMTSLTSKLEEITKRLQHLTVWRPSERDPFLELDCWRTDAHATIEHIFNKKRQQILQLIEKHEREFMRQLTRQRSLLNSIRQKISAKQEITTRNQIQNDTSIFNDLQSIENDINTRLGRGEMLIEIAPLDLDNSVTVSLKTYVSTTSSMYIKETSTVNQPVKPKHRSADEIAHALSRWLQVKQEKESVTLKELEDTKQKKRNHEENSWMRKRQCDDAYTKWLSRKNELIKKKSNLNDSGVKKETTET</sequence>
<feature type="transmembrane region" description="Helical" evidence="7">
    <location>
        <begin position="418"/>
        <end position="438"/>
    </location>
</feature>
<evidence type="ECO:0000256" key="7">
    <source>
        <dbReference type="SAM" id="Phobius"/>
    </source>
</evidence>
<feature type="transmembrane region" description="Helical" evidence="7">
    <location>
        <begin position="153"/>
        <end position="177"/>
    </location>
</feature>
<evidence type="ECO:0000256" key="6">
    <source>
        <dbReference type="ARBA" id="ARBA00023136"/>
    </source>
</evidence>
<dbReference type="InterPro" id="IPR000109">
    <property type="entry name" value="POT_fam"/>
</dbReference>
<evidence type="ECO:0000256" key="3">
    <source>
        <dbReference type="ARBA" id="ARBA00022692"/>
    </source>
</evidence>
<dbReference type="EMBL" id="CAJNYT010003928">
    <property type="protein sequence ID" value="CAF3618020.1"/>
    <property type="molecule type" value="Genomic_DNA"/>
</dbReference>
<comment type="subcellular location">
    <subcellularLocation>
        <location evidence="1">Membrane</location>
        <topology evidence="1">Multi-pass membrane protein</topology>
    </subcellularLocation>
</comment>
<keyword evidence="4" id="KW-0813">Transport</keyword>
<reference evidence="8" key="1">
    <citation type="submission" date="2021-02" db="EMBL/GenBank/DDBJ databases">
        <authorList>
            <person name="Nowell W R."/>
        </authorList>
    </citation>
    <scope>NUCLEOTIDE SEQUENCE</scope>
</reference>
<keyword evidence="5 7" id="KW-1133">Transmembrane helix</keyword>
<dbReference type="SUPFAM" id="SSF103473">
    <property type="entry name" value="MFS general substrate transporter"/>
    <property type="match status" value="1"/>
</dbReference>
<dbReference type="PANTHER" id="PTHR11654">
    <property type="entry name" value="OLIGOPEPTIDE TRANSPORTER-RELATED"/>
    <property type="match status" value="1"/>
</dbReference>
<feature type="transmembrane region" description="Helical" evidence="7">
    <location>
        <begin position="379"/>
        <end position="397"/>
    </location>
</feature>
<dbReference type="GO" id="GO:0015833">
    <property type="term" value="P:peptide transport"/>
    <property type="evidence" value="ECO:0007669"/>
    <property type="project" value="UniProtKB-KW"/>
</dbReference>
<comment type="similarity">
    <text evidence="2">Belongs to the major facilitator superfamily. Proton-dependent oligopeptide transporter (POT/PTR) (TC 2.A.17) family.</text>
</comment>
<keyword evidence="6 7" id="KW-0472">Membrane</keyword>
<gene>
    <name evidence="8" type="ORF">GRG538_LOCUS23522</name>
</gene>
<dbReference type="Gene3D" id="1.20.1250.20">
    <property type="entry name" value="MFS general substrate transporter like domains"/>
    <property type="match status" value="1"/>
</dbReference>
<evidence type="ECO:0000256" key="1">
    <source>
        <dbReference type="ARBA" id="ARBA00004141"/>
    </source>
</evidence>
<dbReference type="InterPro" id="IPR036259">
    <property type="entry name" value="MFS_trans_sf"/>
</dbReference>
<feature type="transmembrane region" description="Helical" evidence="7">
    <location>
        <begin position="217"/>
        <end position="239"/>
    </location>
</feature>
<evidence type="ECO:0000256" key="5">
    <source>
        <dbReference type="ARBA" id="ARBA00022989"/>
    </source>
</evidence>
<feature type="transmembrane region" description="Helical" evidence="7">
    <location>
        <begin position="105"/>
        <end position="123"/>
    </location>
</feature>
<feature type="transmembrane region" description="Helical" evidence="7">
    <location>
        <begin position="74"/>
        <end position="93"/>
    </location>
</feature>
<feature type="transmembrane region" description="Helical" evidence="7">
    <location>
        <begin position="33"/>
        <end position="54"/>
    </location>
</feature>
<keyword evidence="4" id="KW-0571">Peptide transport</keyword>
<dbReference type="GO" id="GO:0022857">
    <property type="term" value="F:transmembrane transporter activity"/>
    <property type="evidence" value="ECO:0007669"/>
    <property type="project" value="InterPro"/>
</dbReference>
<keyword evidence="4" id="KW-0653">Protein transport</keyword>
<evidence type="ECO:0000313" key="8">
    <source>
        <dbReference type="EMBL" id="CAF3618020.1"/>
    </source>
</evidence>
<feature type="transmembrane region" description="Helical" evidence="7">
    <location>
        <begin position="333"/>
        <end position="351"/>
    </location>
</feature>
<proteinExistence type="inferred from homology"/>
<protein>
    <submittedName>
        <fullName evidence="8">Uncharacterized protein</fullName>
    </submittedName>
</protein>
<dbReference type="AlphaFoldDB" id="A0A818P775"/>
<keyword evidence="3 7" id="KW-0812">Transmembrane</keyword>
<dbReference type="Proteomes" id="UP000663872">
    <property type="component" value="Unassembled WGS sequence"/>
</dbReference>
<dbReference type="GO" id="GO:0016020">
    <property type="term" value="C:membrane"/>
    <property type="evidence" value="ECO:0007669"/>
    <property type="project" value="UniProtKB-SubCell"/>
</dbReference>
<accession>A0A818P775</accession>
<dbReference type="Pfam" id="PF00854">
    <property type="entry name" value="PTR2"/>
    <property type="match status" value="1"/>
</dbReference>
<feature type="transmembrane region" description="Helical" evidence="7">
    <location>
        <begin position="189"/>
        <end position="211"/>
    </location>
</feature>